<dbReference type="AlphaFoldDB" id="A0A0F9P0K5"/>
<evidence type="ECO:0000313" key="1">
    <source>
        <dbReference type="EMBL" id="KKN25295.1"/>
    </source>
</evidence>
<reference evidence="1" key="1">
    <citation type="journal article" date="2015" name="Nature">
        <title>Complex archaea that bridge the gap between prokaryotes and eukaryotes.</title>
        <authorList>
            <person name="Spang A."/>
            <person name="Saw J.H."/>
            <person name="Jorgensen S.L."/>
            <person name="Zaremba-Niedzwiedzka K."/>
            <person name="Martijn J."/>
            <person name="Lind A.E."/>
            <person name="van Eijk R."/>
            <person name="Schleper C."/>
            <person name="Guy L."/>
            <person name="Ettema T.J."/>
        </authorList>
    </citation>
    <scope>NUCLEOTIDE SEQUENCE</scope>
</reference>
<proteinExistence type="predicted"/>
<sequence length="75" mass="8793">MESYEGFCSDIDKAISITEIRLILKYSAYKHDLSLIGSLKRLLDVYEGKHRQVGRRFNALKDSLKREVEKYLRKG</sequence>
<organism evidence="1">
    <name type="scientific">marine sediment metagenome</name>
    <dbReference type="NCBI Taxonomy" id="412755"/>
    <lineage>
        <taxon>unclassified sequences</taxon>
        <taxon>metagenomes</taxon>
        <taxon>ecological metagenomes</taxon>
    </lineage>
</organism>
<name>A0A0F9P0K5_9ZZZZ</name>
<gene>
    <name evidence="1" type="ORF">LCGC14_0886240</name>
</gene>
<dbReference type="EMBL" id="LAZR01002813">
    <property type="protein sequence ID" value="KKN25295.1"/>
    <property type="molecule type" value="Genomic_DNA"/>
</dbReference>
<comment type="caution">
    <text evidence="1">The sequence shown here is derived from an EMBL/GenBank/DDBJ whole genome shotgun (WGS) entry which is preliminary data.</text>
</comment>
<accession>A0A0F9P0K5</accession>
<protein>
    <submittedName>
        <fullName evidence="1">Uncharacterized protein</fullName>
    </submittedName>
</protein>